<keyword evidence="3" id="KW-1185">Reference proteome</keyword>
<dbReference type="EMBL" id="CAKOGP040001903">
    <property type="protein sequence ID" value="CAJ1955934.1"/>
    <property type="molecule type" value="Genomic_DNA"/>
</dbReference>
<dbReference type="Proteomes" id="UP001295423">
    <property type="component" value="Unassembled WGS sequence"/>
</dbReference>
<sequence>MPNTDSNYSCSALPVHQQSLSNQRSAPMNDESLLRFLSPFPPPPPLPPVTMPLDGRTSETGTKDLIAILDEVLELIYFEDATSELNDPCFRLPLDPQ</sequence>
<reference evidence="2" key="1">
    <citation type="submission" date="2023-08" db="EMBL/GenBank/DDBJ databases">
        <authorList>
            <person name="Audoor S."/>
            <person name="Bilcke G."/>
        </authorList>
    </citation>
    <scope>NUCLEOTIDE SEQUENCE</scope>
</reference>
<comment type="caution">
    <text evidence="2">The sequence shown here is derived from an EMBL/GenBank/DDBJ whole genome shotgun (WGS) entry which is preliminary data.</text>
</comment>
<name>A0AAD2FXJ0_9STRA</name>
<organism evidence="2 3">
    <name type="scientific">Cylindrotheca closterium</name>
    <dbReference type="NCBI Taxonomy" id="2856"/>
    <lineage>
        <taxon>Eukaryota</taxon>
        <taxon>Sar</taxon>
        <taxon>Stramenopiles</taxon>
        <taxon>Ochrophyta</taxon>
        <taxon>Bacillariophyta</taxon>
        <taxon>Bacillariophyceae</taxon>
        <taxon>Bacillariophycidae</taxon>
        <taxon>Bacillariales</taxon>
        <taxon>Bacillariaceae</taxon>
        <taxon>Cylindrotheca</taxon>
    </lineage>
</organism>
<evidence type="ECO:0000256" key="1">
    <source>
        <dbReference type="SAM" id="MobiDB-lite"/>
    </source>
</evidence>
<feature type="compositionally biased region" description="Pro residues" evidence="1">
    <location>
        <begin position="39"/>
        <end position="50"/>
    </location>
</feature>
<feature type="compositionally biased region" description="Polar residues" evidence="1">
    <location>
        <begin position="1"/>
        <end position="26"/>
    </location>
</feature>
<dbReference type="AlphaFoldDB" id="A0AAD2FXJ0"/>
<feature type="region of interest" description="Disordered" evidence="1">
    <location>
        <begin position="1"/>
        <end position="58"/>
    </location>
</feature>
<evidence type="ECO:0000313" key="3">
    <source>
        <dbReference type="Proteomes" id="UP001295423"/>
    </source>
</evidence>
<gene>
    <name evidence="2" type="ORF">CYCCA115_LOCUS15991</name>
</gene>
<proteinExistence type="predicted"/>
<protein>
    <submittedName>
        <fullName evidence="2">Uncharacterized protein</fullName>
    </submittedName>
</protein>
<accession>A0AAD2FXJ0</accession>
<evidence type="ECO:0000313" key="2">
    <source>
        <dbReference type="EMBL" id="CAJ1955934.1"/>
    </source>
</evidence>